<organism evidence="1 2">
    <name type="scientific">Pontibacterium sinense</name>
    <dbReference type="NCBI Taxonomy" id="2781979"/>
    <lineage>
        <taxon>Bacteria</taxon>
        <taxon>Pseudomonadati</taxon>
        <taxon>Pseudomonadota</taxon>
        <taxon>Gammaproteobacteria</taxon>
        <taxon>Oceanospirillales</taxon>
        <taxon>Oceanospirillaceae</taxon>
        <taxon>Pontibacterium</taxon>
    </lineage>
</organism>
<protein>
    <submittedName>
        <fullName evidence="1">Response regulator</fullName>
    </submittedName>
</protein>
<accession>A0A8J7K511</accession>
<dbReference type="RefSeq" id="WP_193951864.1">
    <property type="nucleotide sequence ID" value="NZ_JADEYS010000002.1"/>
</dbReference>
<dbReference type="EMBL" id="JADEYS010000002">
    <property type="protein sequence ID" value="MBE9396320.1"/>
    <property type="molecule type" value="Genomic_DNA"/>
</dbReference>
<keyword evidence="2" id="KW-1185">Reference proteome</keyword>
<dbReference type="AlphaFoldDB" id="A0A8J7K511"/>
<evidence type="ECO:0000313" key="2">
    <source>
        <dbReference type="Proteomes" id="UP000640333"/>
    </source>
</evidence>
<sequence length="150" mass="16346">MEKTIQEPATYQLVADLLKQGAEGDIFGCLTEGSFDLAKVALVKEKLSGITVQLLDGDGYAVRQVTSKRREKSVARQESLSDRQVKVVRALEKVLMHCKREGIQLIGYSDELVALPASVSEEEISAASAVDIDCYGSYRGADAIFDTDTD</sequence>
<reference evidence="1" key="1">
    <citation type="submission" date="2020-10" db="EMBL/GenBank/DDBJ databases">
        <title>Bacterium isolated from coastal waters sediment.</title>
        <authorList>
            <person name="Chen R.-J."/>
            <person name="Lu D.-C."/>
            <person name="Zhu K.-L."/>
            <person name="Du Z.-J."/>
        </authorList>
    </citation>
    <scope>NUCLEOTIDE SEQUENCE</scope>
    <source>
        <strain evidence="1">N1Y112</strain>
    </source>
</reference>
<name>A0A8J7K511_9GAMM</name>
<proteinExistence type="predicted"/>
<gene>
    <name evidence="1" type="ORF">IOQ59_03500</name>
</gene>
<comment type="caution">
    <text evidence="1">The sequence shown here is derived from an EMBL/GenBank/DDBJ whole genome shotgun (WGS) entry which is preliminary data.</text>
</comment>
<evidence type="ECO:0000313" key="1">
    <source>
        <dbReference type="EMBL" id="MBE9396320.1"/>
    </source>
</evidence>
<dbReference type="Proteomes" id="UP000640333">
    <property type="component" value="Unassembled WGS sequence"/>
</dbReference>